<sequence length="108" mass="12237">MPRFYSHDFPRPPHDLTTPEPAEPGGLEIPAATLGELLAHLEDAHGIRVVPHDPPKYFRYYPRDSDSAVEFHMVDIHIYRDGMEICPKQDLAFPLEDEDAIEAGPLMC</sequence>
<gene>
    <name evidence="2" type="ORF">L3V18_17870</name>
</gene>
<dbReference type="EMBL" id="JAKJPO010000019">
    <property type="protein sequence ID" value="MCF7223632.1"/>
    <property type="molecule type" value="Genomic_DNA"/>
</dbReference>
<reference evidence="2 3" key="3">
    <citation type="submission" date="2022-01" db="EMBL/GenBank/DDBJ databases">
        <authorList>
            <person name="Zhou L.Y."/>
        </authorList>
    </citation>
    <scope>NUCLEOTIDE SEQUENCE [LARGE SCALE GENOMIC DNA]</scope>
    <source>
        <strain evidence="2 3">TLK-CK17</strain>
    </source>
</reference>
<evidence type="ECO:0000313" key="3">
    <source>
        <dbReference type="Proteomes" id="UP001430796"/>
    </source>
</evidence>
<dbReference type="Proteomes" id="UP001430796">
    <property type="component" value="Unassembled WGS sequence"/>
</dbReference>
<reference evidence="3" key="2">
    <citation type="submission" date="2022-01" db="EMBL/GenBank/DDBJ databases">
        <title>Lysobacter chinensis sp. nov., a bacterium isolated from cow dung compost.</title>
        <authorList>
            <person name="Zhou L.Y."/>
        </authorList>
    </citation>
    <scope>NUCLEOTIDE SEQUENCE [LARGE SCALE GENOMIC DNA]</scope>
    <source>
        <strain evidence="3">TLK-CK17</strain>
    </source>
</reference>
<comment type="caution">
    <text evidence="2">The sequence shown here is derived from an EMBL/GenBank/DDBJ whole genome shotgun (WGS) entry which is preliminary data.</text>
</comment>
<feature type="compositionally biased region" description="Basic and acidic residues" evidence="1">
    <location>
        <begin position="1"/>
        <end position="14"/>
    </location>
</feature>
<dbReference type="RefSeq" id="WP_237056762.1">
    <property type="nucleotide sequence ID" value="NZ_JAKJPO010000019.1"/>
</dbReference>
<organism evidence="2 3">
    <name type="scientific">Marilutibacter chinensis</name>
    <dbReference type="NCBI Taxonomy" id="2912247"/>
    <lineage>
        <taxon>Bacteria</taxon>
        <taxon>Pseudomonadati</taxon>
        <taxon>Pseudomonadota</taxon>
        <taxon>Gammaproteobacteria</taxon>
        <taxon>Lysobacterales</taxon>
        <taxon>Lysobacteraceae</taxon>
        <taxon>Marilutibacter</taxon>
    </lineage>
</organism>
<accession>A0ABS9HZ21</accession>
<evidence type="ECO:0000256" key="1">
    <source>
        <dbReference type="SAM" id="MobiDB-lite"/>
    </source>
</evidence>
<keyword evidence="3" id="KW-1185">Reference proteome</keyword>
<protein>
    <submittedName>
        <fullName evidence="2">Uncharacterized protein</fullName>
    </submittedName>
</protein>
<proteinExistence type="predicted"/>
<name>A0ABS9HZ21_9GAMM</name>
<reference evidence="2 3" key="1">
    <citation type="submission" date="2022-01" db="EMBL/GenBank/DDBJ databases">
        <title>Lysobacter chinensis sp. nov., a bacterium isolated from cow dung compost.</title>
        <authorList>
            <person name="Liu Y."/>
        </authorList>
    </citation>
    <scope>NUCLEOTIDE SEQUENCE [LARGE SCALE GENOMIC DNA]</scope>
    <source>
        <strain evidence="2 3">TLK-CK17</strain>
    </source>
</reference>
<feature type="region of interest" description="Disordered" evidence="1">
    <location>
        <begin position="1"/>
        <end position="25"/>
    </location>
</feature>
<evidence type="ECO:0000313" key="2">
    <source>
        <dbReference type="EMBL" id="MCF7223632.1"/>
    </source>
</evidence>